<reference evidence="6 7" key="1">
    <citation type="submission" date="2024-03" db="EMBL/GenBank/DDBJ databases">
        <title>Adaptation during the transition from Ophiocordyceps entomopathogen to insect associate is accompanied by gene loss and intensified selection.</title>
        <authorList>
            <person name="Ward C.M."/>
            <person name="Onetto C.A."/>
            <person name="Borneman A.R."/>
        </authorList>
    </citation>
    <scope>NUCLEOTIDE SEQUENCE [LARGE SCALE GENOMIC DNA]</scope>
    <source>
        <strain evidence="6">AWRI1</strain>
        <tissue evidence="6">Single Adult Female</tissue>
    </source>
</reference>
<sequence>MELDDEIADIMEKASYYYDNNADSSSQSPPKLNVDLKPEQPQSPLNGSSEQPLCPSDVEEGNVSSVCWKQKKSQTITVELSKDDLFYNTNHSKRGLALIFNQKYFEKHLGLDTRDGTEADSDAIRNTLESMNFEVIIHNDLEMRKLIKVWEKVAASDFTDCDCLLIVVLSHGERFSIYARDSLYTIDFLFSNFTPEKCPSLAGKPKIFVIQACQGNKTDPGVAVVCDQPGPYEIPLYSDILLAHATIPGFCAWRNKVHGSIFIRAFCEEMNRLWKDHELLQILTHVNRKLSFDYDAFIDNREVSSKNRTKQTCAFTSTLTRSLKFSPKQ</sequence>
<dbReference type="InterPro" id="IPR002138">
    <property type="entry name" value="Pept_C14_p10"/>
</dbReference>
<dbReference type="InterPro" id="IPR015917">
    <property type="entry name" value="Pept_C14A"/>
</dbReference>
<feature type="domain" description="Caspase family p10" evidence="4">
    <location>
        <begin position="230"/>
        <end position="327"/>
    </location>
</feature>
<dbReference type="CDD" id="cd00032">
    <property type="entry name" value="CASc"/>
    <property type="match status" value="1"/>
</dbReference>
<evidence type="ECO:0000256" key="3">
    <source>
        <dbReference type="SAM" id="MobiDB-lite"/>
    </source>
</evidence>
<dbReference type="Pfam" id="PF00656">
    <property type="entry name" value="Peptidase_C14"/>
    <property type="match status" value="1"/>
</dbReference>
<dbReference type="GO" id="GO:0006508">
    <property type="term" value="P:proteolysis"/>
    <property type="evidence" value="ECO:0007669"/>
    <property type="project" value="InterPro"/>
</dbReference>
<evidence type="ECO:0008006" key="8">
    <source>
        <dbReference type="Google" id="ProtNLM"/>
    </source>
</evidence>
<dbReference type="GO" id="GO:0006915">
    <property type="term" value="P:apoptotic process"/>
    <property type="evidence" value="ECO:0007669"/>
    <property type="project" value="TreeGrafter"/>
</dbReference>
<comment type="similarity">
    <text evidence="1 2">Belongs to the peptidase C14A family.</text>
</comment>
<dbReference type="InterPro" id="IPR001309">
    <property type="entry name" value="Pept_C14_p20"/>
</dbReference>
<gene>
    <name evidence="6" type="ORF">V9T40_001321</name>
</gene>
<name>A0AAN9Y1B2_9HEMI</name>
<dbReference type="Gene3D" id="3.40.50.1460">
    <property type="match status" value="1"/>
</dbReference>
<evidence type="ECO:0000256" key="2">
    <source>
        <dbReference type="RuleBase" id="RU003971"/>
    </source>
</evidence>
<dbReference type="InterPro" id="IPR011600">
    <property type="entry name" value="Pept_C14_caspase"/>
</dbReference>
<proteinExistence type="inferred from homology"/>
<dbReference type="EMBL" id="JBBCAQ010000034">
    <property type="protein sequence ID" value="KAK7580692.1"/>
    <property type="molecule type" value="Genomic_DNA"/>
</dbReference>
<dbReference type="SUPFAM" id="SSF52129">
    <property type="entry name" value="Caspase-like"/>
    <property type="match status" value="1"/>
</dbReference>
<dbReference type="PANTHER" id="PTHR10454:SF232">
    <property type="entry name" value="AT03047P-RELATED"/>
    <property type="match status" value="1"/>
</dbReference>
<evidence type="ECO:0000259" key="4">
    <source>
        <dbReference type="PROSITE" id="PS50207"/>
    </source>
</evidence>
<comment type="caution">
    <text evidence="6">The sequence shown here is derived from an EMBL/GenBank/DDBJ whole genome shotgun (WGS) entry which is preliminary data.</text>
</comment>
<dbReference type="AlphaFoldDB" id="A0AAN9Y1B2"/>
<protein>
    <recommendedName>
        <fullName evidence="8">Caspase-1</fullName>
    </recommendedName>
</protein>
<dbReference type="Proteomes" id="UP001367676">
    <property type="component" value="Unassembled WGS sequence"/>
</dbReference>
<dbReference type="PANTHER" id="PTHR10454">
    <property type="entry name" value="CASPASE"/>
    <property type="match status" value="1"/>
</dbReference>
<dbReference type="PROSITE" id="PS01122">
    <property type="entry name" value="CASPASE_CYS"/>
    <property type="match status" value="1"/>
</dbReference>
<dbReference type="InterPro" id="IPR033139">
    <property type="entry name" value="Caspase_cys_AS"/>
</dbReference>
<keyword evidence="7" id="KW-1185">Reference proteome</keyword>
<dbReference type="GO" id="GO:0004197">
    <property type="term" value="F:cysteine-type endopeptidase activity"/>
    <property type="evidence" value="ECO:0007669"/>
    <property type="project" value="InterPro"/>
</dbReference>
<dbReference type="InterPro" id="IPR029030">
    <property type="entry name" value="Caspase-like_dom_sf"/>
</dbReference>
<dbReference type="PRINTS" id="PR00376">
    <property type="entry name" value="IL1BCENZYME"/>
</dbReference>
<feature type="domain" description="Caspase family p20" evidence="5">
    <location>
        <begin position="93"/>
        <end position="217"/>
    </location>
</feature>
<dbReference type="GO" id="GO:0043525">
    <property type="term" value="P:positive regulation of neuron apoptotic process"/>
    <property type="evidence" value="ECO:0007669"/>
    <property type="project" value="TreeGrafter"/>
</dbReference>
<feature type="region of interest" description="Disordered" evidence="3">
    <location>
        <begin position="18"/>
        <end position="57"/>
    </location>
</feature>
<evidence type="ECO:0000259" key="5">
    <source>
        <dbReference type="PROSITE" id="PS50208"/>
    </source>
</evidence>
<accession>A0AAN9Y1B2</accession>
<dbReference type="SMART" id="SM00115">
    <property type="entry name" value="CASc"/>
    <property type="match status" value="1"/>
</dbReference>
<evidence type="ECO:0000313" key="6">
    <source>
        <dbReference type="EMBL" id="KAK7580692.1"/>
    </source>
</evidence>
<organism evidence="6 7">
    <name type="scientific">Parthenolecanium corni</name>
    <dbReference type="NCBI Taxonomy" id="536013"/>
    <lineage>
        <taxon>Eukaryota</taxon>
        <taxon>Metazoa</taxon>
        <taxon>Ecdysozoa</taxon>
        <taxon>Arthropoda</taxon>
        <taxon>Hexapoda</taxon>
        <taxon>Insecta</taxon>
        <taxon>Pterygota</taxon>
        <taxon>Neoptera</taxon>
        <taxon>Paraneoptera</taxon>
        <taxon>Hemiptera</taxon>
        <taxon>Sternorrhyncha</taxon>
        <taxon>Coccoidea</taxon>
        <taxon>Coccidae</taxon>
        <taxon>Parthenolecanium</taxon>
    </lineage>
</organism>
<evidence type="ECO:0000313" key="7">
    <source>
        <dbReference type="Proteomes" id="UP001367676"/>
    </source>
</evidence>
<dbReference type="InterPro" id="IPR002398">
    <property type="entry name" value="Pept_C14"/>
</dbReference>
<dbReference type="PROSITE" id="PS50208">
    <property type="entry name" value="CASPASE_P20"/>
    <property type="match status" value="1"/>
</dbReference>
<feature type="compositionally biased region" description="Polar residues" evidence="3">
    <location>
        <begin position="40"/>
        <end position="51"/>
    </location>
</feature>
<dbReference type="GO" id="GO:0005737">
    <property type="term" value="C:cytoplasm"/>
    <property type="evidence" value="ECO:0007669"/>
    <property type="project" value="TreeGrafter"/>
</dbReference>
<dbReference type="PROSITE" id="PS50207">
    <property type="entry name" value="CASPASE_P10"/>
    <property type="match status" value="1"/>
</dbReference>
<evidence type="ECO:0000256" key="1">
    <source>
        <dbReference type="ARBA" id="ARBA00010134"/>
    </source>
</evidence>